<gene>
    <name evidence="2" type="ORF">IAD04_02060</name>
</gene>
<accession>A0A9D1G850</accession>
<feature type="compositionally biased region" description="Basic and acidic residues" evidence="1">
    <location>
        <begin position="64"/>
        <end position="74"/>
    </location>
</feature>
<reference evidence="2" key="2">
    <citation type="journal article" date="2021" name="PeerJ">
        <title>Extensive microbial diversity within the chicken gut microbiome revealed by metagenomics and culture.</title>
        <authorList>
            <person name="Gilroy R."/>
            <person name="Ravi A."/>
            <person name="Getino M."/>
            <person name="Pursley I."/>
            <person name="Horton D.L."/>
            <person name="Alikhan N.F."/>
            <person name="Baker D."/>
            <person name="Gharbi K."/>
            <person name="Hall N."/>
            <person name="Watson M."/>
            <person name="Adriaenssens E.M."/>
            <person name="Foster-Nyarko E."/>
            <person name="Jarju S."/>
            <person name="Secka A."/>
            <person name="Antonio M."/>
            <person name="Oren A."/>
            <person name="Chaudhuri R.R."/>
            <person name="La Ragione R."/>
            <person name="Hildebrand F."/>
            <person name="Pallen M.J."/>
        </authorList>
    </citation>
    <scope>NUCLEOTIDE SEQUENCE</scope>
    <source>
        <strain evidence="2">14508</strain>
    </source>
</reference>
<evidence type="ECO:0000313" key="3">
    <source>
        <dbReference type="Proteomes" id="UP000886893"/>
    </source>
</evidence>
<dbReference type="AlphaFoldDB" id="A0A9D1G850"/>
<feature type="region of interest" description="Disordered" evidence="1">
    <location>
        <begin position="108"/>
        <end position="129"/>
    </location>
</feature>
<organism evidence="2 3">
    <name type="scientific">Candidatus Caccosoma faecigallinarum</name>
    <dbReference type="NCBI Taxonomy" id="2840720"/>
    <lineage>
        <taxon>Bacteria</taxon>
        <taxon>Bacillati</taxon>
        <taxon>Bacillota</taxon>
        <taxon>Bacillota incertae sedis</taxon>
        <taxon>Candidatus Caccosoma</taxon>
    </lineage>
</organism>
<reference evidence="2" key="1">
    <citation type="submission" date="2020-10" db="EMBL/GenBank/DDBJ databases">
        <authorList>
            <person name="Gilroy R."/>
        </authorList>
    </citation>
    <scope>NUCLEOTIDE SEQUENCE</scope>
    <source>
        <strain evidence="2">14508</strain>
    </source>
</reference>
<comment type="caution">
    <text evidence="2">The sequence shown here is derived from an EMBL/GenBank/DDBJ whole genome shotgun (WGS) entry which is preliminary data.</text>
</comment>
<dbReference type="Pfam" id="PF14071">
    <property type="entry name" value="YlbD_coat"/>
    <property type="match status" value="1"/>
</dbReference>
<dbReference type="InterPro" id="IPR025953">
    <property type="entry name" value="YlbD_coat"/>
</dbReference>
<sequence length="129" mass="15074">MESKLEQFKKFVKDKPYLANEVKDGKISWQTLYETYDIFGEEHEFFKQPEEEKTEPPQDTETASDTKNKNSEDQISRIVKSLQKIDTKKISDGLDNVKKIVGMIDELRPTGSSSRIPSMRIKPLRRYND</sequence>
<proteinExistence type="predicted"/>
<dbReference type="Proteomes" id="UP000886893">
    <property type="component" value="Unassembled WGS sequence"/>
</dbReference>
<name>A0A9D1G850_9FIRM</name>
<evidence type="ECO:0000313" key="2">
    <source>
        <dbReference type="EMBL" id="HIT17150.1"/>
    </source>
</evidence>
<feature type="region of interest" description="Disordered" evidence="1">
    <location>
        <begin position="44"/>
        <end position="74"/>
    </location>
</feature>
<evidence type="ECO:0000256" key="1">
    <source>
        <dbReference type="SAM" id="MobiDB-lite"/>
    </source>
</evidence>
<feature type="compositionally biased region" description="Basic and acidic residues" evidence="1">
    <location>
        <begin position="44"/>
        <end position="56"/>
    </location>
</feature>
<dbReference type="EMBL" id="DVKI01000064">
    <property type="protein sequence ID" value="HIT17150.1"/>
    <property type="molecule type" value="Genomic_DNA"/>
</dbReference>
<protein>
    <submittedName>
        <fullName evidence="2">Uncharacterized protein</fullName>
    </submittedName>
</protein>